<comment type="caution">
    <text evidence="2">The sequence shown here is derived from an EMBL/GenBank/DDBJ whole genome shotgun (WGS) entry which is preliminary data.</text>
</comment>
<evidence type="ECO:0000259" key="1">
    <source>
        <dbReference type="PROSITE" id="PS51782"/>
    </source>
</evidence>
<dbReference type="PROSITE" id="PS51782">
    <property type="entry name" value="LYSM"/>
    <property type="match status" value="1"/>
</dbReference>
<protein>
    <submittedName>
        <fullName evidence="2">LysM peptidoglycan-binding domain-containing protein</fullName>
    </submittedName>
</protein>
<gene>
    <name evidence="2" type="ORF">QRD02_04470</name>
</gene>
<evidence type="ECO:0000313" key="2">
    <source>
        <dbReference type="EMBL" id="MDN3723624.1"/>
    </source>
</evidence>
<dbReference type="SUPFAM" id="SSF54106">
    <property type="entry name" value="LysM domain"/>
    <property type="match status" value="1"/>
</dbReference>
<proteinExistence type="predicted"/>
<dbReference type="InterPro" id="IPR036779">
    <property type="entry name" value="LysM_dom_sf"/>
</dbReference>
<dbReference type="Pfam" id="PF01476">
    <property type="entry name" value="LysM"/>
    <property type="match status" value="1"/>
</dbReference>
<dbReference type="RefSeq" id="WP_290253712.1">
    <property type="nucleotide sequence ID" value="NZ_JAUGQQ010000002.1"/>
</dbReference>
<accession>A0ABT8DFZ6</accession>
<dbReference type="CDD" id="cd00118">
    <property type="entry name" value="LysM"/>
    <property type="match status" value="1"/>
</dbReference>
<reference evidence="2 3" key="1">
    <citation type="submission" date="2023-06" db="EMBL/GenBank/DDBJ databases">
        <authorList>
            <person name="Ye Y.-Q."/>
            <person name="Du Z.-J."/>
        </authorList>
    </citation>
    <scope>NUCLEOTIDE SEQUENCE [LARGE SCALE GENOMIC DNA]</scope>
    <source>
        <strain evidence="2 3">SDUM287046</strain>
    </source>
</reference>
<dbReference type="Proteomes" id="UP001244787">
    <property type="component" value="Unassembled WGS sequence"/>
</dbReference>
<dbReference type="Gene3D" id="3.10.350.10">
    <property type="entry name" value="LysM domain"/>
    <property type="match status" value="1"/>
</dbReference>
<dbReference type="SMART" id="SM00257">
    <property type="entry name" value="LysM"/>
    <property type="match status" value="1"/>
</dbReference>
<keyword evidence="3" id="KW-1185">Reference proteome</keyword>
<feature type="domain" description="LysM" evidence="1">
    <location>
        <begin position="2"/>
        <end position="49"/>
    </location>
</feature>
<dbReference type="EMBL" id="JAUGQQ010000002">
    <property type="protein sequence ID" value="MDN3723624.1"/>
    <property type="molecule type" value="Genomic_DNA"/>
</dbReference>
<dbReference type="InterPro" id="IPR018392">
    <property type="entry name" value="LysM"/>
</dbReference>
<name>A0ABT8DFZ6_9FLAO</name>
<organism evidence="2 3">
    <name type="scientific">Aequorivita aurantiaca</name>
    <dbReference type="NCBI Taxonomy" id="3053356"/>
    <lineage>
        <taxon>Bacteria</taxon>
        <taxon>Pseudomonadati</taxon>
        <taxon>Bacteroidota</taxon>
        <taxon>Flavobacteriia</taxon>
        <taxon>Flavobacteriales</taxon>
        <taxon>Flavobacteriaceae</taxon>
        <taxon>Aequorivita</taxon>
    </lineage>
</organism>
<sequence length="366" mass="40936">MKTYTIKSGDSLGSIAFKELGSTAKWREIAALNDIVNPNNIKVGQLLQLPIESKPEASTEKADVVIIDEDPRVYYQYQSDTTKNYLGKKFKLGISRPGSQITENYIQQNPNVLTDLKISQSELNALWATSENEGNLDAVNTWDNSFMSFGMFQWTLGAGSDPGELPALIKLVKEKYPDAFEQFCGKFGVDVSEDTTSTYGYLIHNSKKVKTAADKQFFRSNMAAYRFASAGMDSRICAVQILHAINRFNLFYFNKTDKLEGNALHDLFSSEYAAALFLDNHVNRPGYLLPCVATAIKSSGLTFNQLLNGGDAEEMNVIDQYLKTRETYGSSPMTHAKNRAEVTKRYLDSDKISALKGSFKSNRFLR</sequence>
<evidence type="ECO:0000313" key="3">
    <source>
        <dbReference type="Proteomes" id="UP001244787"/>
    </source>
</evidence>